<dbReference type="GO" id="GO:0009253">
    <property type="term" value="P:peptidoglycan catabolic process"/>
    <property type="evidence" value="ECO:0007669"/>
    <property type="project" value="InterPro"/>
</dbReference>
<evidence type="ECO:0000259" key="3">
    <source>
        <dbReference type="SMART" id="SM00701"/>
    </source>
</evidence>
<dbReference type="SMART" id="SM00701">
    <property type="entry name" value="PGRP"/>
    <property type="match status" value="1"/>
</dbReference>
<evidence type="ECO:0000313" key="5">
    <source>
        <dbReference type="Proteomes" id="UP000528432"/>
    </source>
</evidence>
<dbReference type="Pfam" id="PF01510">
    <property type="entry name" value="Amidase_2"/>
    <property type="match status" value="1"/>
</dbReference>
<dbReference type="InterPro" id="IPR002502">
    <property type="entry name" value="Amidase_domain"/>
</dbReference>
<feature type="domain" description="N-acetylmuramoyl-L-alanine amidase" evidence="2">
    <location>
        <begin position="8"/>
        <end position="132"/>
    </location>
</feature>
<dbReference type="InterPro" id="IPR036505">
    <property type="entry name" value="Amidase/PGRP_sf"/>
</dbReference>
<dbReference type="AlphaFoldDB" id="A0A7Y3V779"/>
<reference evidence="4 5" key="1">
    <citation type="submission" date="2020-05" db="EMBL/GenBank/DDBJ databases">
        <title>Draft genome sequence of Clostridium cochlearium strain AGROS13 isolated from a sheep dairy farm in New Zealand.</title>
        <authorList>
            <person name="Gupta T.B."/>
            <person name="Jauregui R."/>
            <person name="Risson A.N."/>
            <person name="Brightwell G."/>
            <person name="Maclean P."/>
        </authorList>
    </citation>
    <scope>NUCLEOTIDE SEQUENCE [LARGE SCALE GENOMIC DNA]</scope>
    <source>
        <strain evidence="4 5">AGROS13</strain>
    </source>
</reference>
<evidence type="ECO:0000313" key="4">
    <source>
        <dbReference type="EMBL" id="NOH15074.1"/>
    </source>
</evidence>
<gene>
    <name evidence="4" type="ORF">HMJ28_01490</name>
</gene>
<dbReference type="PANTHER" id="PTHR11022:SF41">
    <property type="entry name" value="PEPTIDOGLYCAN-RECOGNITION PROTEIN LC-RELATED"/>
    <property type="match status" value="1"/>
</dbReference>
<comment type="similarity">
    <text evidence="1">Belongs to the N-acetylmuramoyl-L-alanine amidase 2 family.</text>
</comment>
<dbReference type="SMART" id="SM00644">
    <property type="entry name" value="Ami_2"/>
    <property type="match status" value="1"/>
</dbReference>
<dbReference type="Proteomes" id="UP000528432">
    <property type="component" value="Unassembled WGS sequence"/>
</dbReference>
<name>A0A7Y3V779_CLOCO</name>
<accession>A0A7Y3V779</accession>
<dbReference type="GO" id="GO:0008270">
    <property type="term" value="F:zinc ion binding"/>
    <property type="evidence" value="ECO:0007669"/>
    <property type="project" value="InterPro"/>
</dbReference>
<dbReference type="CDD" id="cd06583">
    <property type="entry name" value="PGRP"/>
    <property type="match status" value="1"/>
</dbReference>
<evidence type="ECO:0000259" key="2">
    <source>
        <dbReference type="SMART" id="SM00644"/>
    </source>
</evidence>
<sequence>MKINESNLKFKKLIYINKPNKIIYHHTEATKATIEDIHRWHLEQGWSGCGYHFLVRKDGSIWRGRPENAVGAHSLRSNLNSIGICAEGNFMKETMGQVQKKSLIELGIYLKNKYDIVNIYGHKDVYSTDCPGINYPLEEIKLAIKKGEQLRNQSFIKIEAKAYTGYKGEAVVELIMKDYSSDVVRAFGWVDTDEKASWAFDIVPPNFKYGKLEKNASKIIKIRNEGQYFSKGNSYKIKVKGYNNKGKIVAEDEAILKIPII</sequence>
<dbReference type="EMBL" id="JABFIF010000001">
    <property type="protein sequence ID" value="NOH15074.1"/>
    <property type="molecule type" value="Genomic_DNA"/>
</dbReference>
<proteinExistence type="inferred from homology"/>
<dbReference type="PANTHER" id="PTHR11022">
    <property type="entry name" value="PEPTIDOGLYCAN RECOGNITION PROTEIN"/>
    <property type="match status" value="1"/>
</dbReference>
<evidence type="ECO:0008006" key="6">
    <source>
        <dbReference type="Google" id="ProtNLM"/>
    </source>
</evidence>
<dbReference type="Gene3D" id="3.40.80.10">
    <property type="entry name" value="Peptidoglycan recognition protein-like"/>
    <property type="match status" value="1"/>
</dbReference>
<dbReference type="InterPro" id="IPR006619">
    <property type="entry name" value="PGRP_domain_met/bac"/>
</dbReference>
<organism evidence="4 5">
    <name type="scientific">Clostridium cochlearium</name>
    <dbReference type="NCBI Taxonomy" id="1494"/>
    <lineage>
        <taxon>Bacteria</taxon>
        <taxon>Bacillati</taxon>
        <taxon>Bacillota</taxon>
        <taxon>Clostridia</taxon>
        <taxon>Eubacteriales</taxon>
        <taxon>Clostridiaceae</taxon>
        <taxon>Clostridium</taxon>
    </lineage>
</organism>
<dbReference type="SUPFAM" id="SSF55846">
    <property type="entry name" value="N-acetylmuramoyl-L-alanine amidase-like"/>
    <property type="match status" value="1"/>
</dbReference>
<comment type="caution">
    <text evidence="4">The sequence shown here is derived from an EMBL/GenBank/DDBJ whole genome shotgun (WGS) entry which is preliminary data.</text>
</comment>
<evidence type="ECO:0000256" key="1">
    <source>
        <dbReference type="ARBA" id="ARBA00007553"/>
    </source>
</evidence>
<dbReference type="GO" id="GO:0008745">
    <property type="term" value="F:N-acetylmuramoyl-L-alanine amidase activity"/>
    <property type="evidence" value="ECO:0007669"/>
    <property type="project" value="InterPro"/>
</dbReference>
<protein>
    <recommendedName>
        <fullName evidence="6">N-acetylmuramoyl-L-alanine amidase</fullName>
    </recommendedName>
</protein>
<dbReference type="InterPro" id="IPR015510">
    <property type="entry name" value="PGRP"/>
</dbReference>
<feature type="domain" description="Peptidoglycan recognition protein family" evidence="3">
    <location>
        <begin position="6"/>
        <end position="126"/>
    </location>
</feature>
<dbReference type="RefSeq" id="WP_171302721.1">
    <property type="nucleotide sequence ID" value="NZ_JABFIF010000001.1"/>
</dbReference>